<evidence type="ECO:0000256" key="8">
    <source>
        <dbReference type="SAM" id="MobiDB-lite"/>
    </source>
</evidence>
<comment type="subcellular location">
    <subcellularLocation>
        <location evidence="1">Membrane</location>
        <topology evidence="1">Multi-pass membrane protein</topology>
    </subcellularLocation>
</comment>
<feature type="transmembrane region" description="Helical" evidence="9">
    <location>
        <begin position="470"/>
        <end position="491"/>
    </location>
</feature>
<reference evidence="11" key="1">
    <citation type="journal article" date="2023" name="Plant Biotechnol. J.">
        <title>Chromosome-level wild Hevea brasiliensis genome provides new tools for genomic-assisted breeding and valuable loci to elevate rubber yield.</title>
        <authorList>
            <person name="Cheng H."/>
            <person name="Song X."/>
            <person name="Hu Y."/>
            <person name="Wu T."/>
            <person name="Yang Q."/>
            <person name="An Z."/>
            <person name="Feng S."/>
            <person name="Deng Z."/>
            <person name="Wu W."/>
            <person name="Zeng X."/>
            <person name="Tu M."/>
            <person name="Wang X."/>
            <person name="Huang H."/>
        </authorList>
    </citation>
    <scope>NUCLEOTIDE SEQUENCE</scope>
    <source>
        <strain evidence="11">MT/VB/25A 57/8</strain>
    </source>
</reference>
<feature type="transmembrane region" description="Helical" evidence="9">
    <location>
        <begin position="355"/>
        <end position="374"/>
    </location>
</feature>
<dbReference type="Gene3D" id="1.25.40.20">
    <property type="entry name" value="Ankyrin repeat-containing domain"/>
    <property type="match status" value="1"/>
</dbReference>
<dbReference type="InterPro" id="IPR026961">
    <property type="entry name" value="PGG_dom"/>
</dbReference>
<accession>A0ABQ9NG43</accession>
<evidence type="ECO:0000256" key="4">
    <source>
        <dbReference type="ARBA" id="ARBA00022989"/>
    </source>
</evidence>
<feature type="compositionally biased region" description="Basic and acidic residues" evidence="8">
    <location>
        <begin position="301"/>
        <end position="316"/>
    </location>
</feature>
<feature type="compositionally biased region" description="Basic residues" evidence="8">
    <location>
        <begin position="317"/>
        <end position="338"/>
    </location>
</feature>
<feature type="domain" description="PGG" evidence="10">
    <location>
        <begin position="347"/>
        <end position="456"/>
    </location>
</feature>
<dbReference type="Proteomes" id="UP001174677">
    <property type="component" value="Chromosome 1"/>
</dbReference>
<evidence type="ECO:0000256" key="6">
    <source>
        <dbReference type="ARBA" id="ARBA00023136"/>
    </source>
</evidence>
<feature type="region of interest" description="Disordered" evidence="8">
    <location>
        <begin position="286"/>
        <end position="338"/>
    </location>
</feature>
<name>A0ABQ9NG43_HEVBR</name>
<dbReference type="SMART" id="SM00248">
    <property type="entry name" value="ANK"/>
    <property type="match status" value="4"/>
</dbReference>
<dbReference type="PROSITE" id="PS50088">
    <property type="entry name" value="ANK_REPEAT"/>
    <property type="match status" value="1"/>
</dbReference>
<evidence type="ECO:0000259" key="10">
    <source>
        <dbReference type="Pfam" id="PF13962"/>
    </source>
</evidence>
<dbReference type="InterPro" id="IPR002110">
    <property type="entry name" value="Ankyrin_rpt"/>
</dbReference>
<keyword evidence="3" id="KW-0677">Repeat</keyword>
<feature type="repeat" description="ANK" evidence="7">
    <location>
        <begin position="56"/>
        <end position="78"/>
    </location>
</feature>
<keyword evidence="2 9" id="KW-0812">Transmembrane</keyword>
<proteinExistence type="predicted"/>
<evidence type="ECO:0000256" key="7">
    <source>
        <dbReference type="PROSITE-ProRule" id="PRU00023"/>
    </source>
</evidence>
<keyword evidence="12" id="KW-1185">Reference proteome</keyword>
<keyword evidence="5 7" id="KW-0040">ANK repeat</keyword>
<evidence type="ECO:0000256" key="5">
    <source>
        <dbReference type="ARBA" id="ARBA00023043"/>
    </source>
</evidence>
<dbReference type="InterPro" id="IPR036770">
    <property type="entry name" value="Ankyrin_rpt-contain_sf"/>
</dbReference>
<evidence type="ECO:0000256" key="3">
    <source>
        <dbReference type="ARBA" id="ARBA00022737"/>
    </source>
</evidence>
<dbReference type="PANTHER" id="PTHR24186">
    <property type="entry name" value="PROTEIN PHOSPHATASE 1 REGULATORY SUBUNIT"/>
    <property type="match status" value="1"/>
</dbReference>
<dbReference type="Pfam" id="PF13962">
    <property type="entry name" value="PGG"/>
    <property type="match status" value="1"/>
</dbReference>
<keyword evidence="4 9" id="KW-1133">Transmembrane helix</keyword>
<evidence type="ECO:0000313" key="11">
    <source>
        <dbReference type="EMBL" id="KAJ9190238.1"/>
    </source>
</evidence>
<keyword evidence="6 9" id="KW-0472">Membrane</keyword>
<feature type="transmembrane region" description="Helical" evidence="9">
    <location>
        <begin position="438"/>
        <end position="458"/>
    </location>
</feature>
<gene>
    <name evidence="11" type="ORF">P3X46_001463</name>
</gene>
<dbReference type="PANTHER" id="PTHR24186:SF43">
    <property type="entry name" value="PGG DOMAIN-CONTAINING PROTEIN"/>
    <property type="match status" value="1"/>
</dbReference>
<dbReference type="EMBL" id="JARPOI010000001">
    <property type="protein sequence ID" value="KAJ9190238.1"/>
    <property type="molecule type" value="Genomic_DNA"/>
</dbReference>
<protein>
    <recommendedName>
        <fullName evidence="10">PGG domain-containing protein</fullName>
    </recommendedName>
</protein>
<evidence type="ECO:0000256" key="2">
    <source>
        <dbReference type="ARBA" id="ARBA00022692"/>
    </source>
</evidence>
<evidence type="ECO:0000313" key="12">
    <source>
        <dbReference type="Proteomes" id="UP001174677"/>
    </source>
</evidence>
<organism evidence="11 12">
    <name type="scientific">Hevea brasiliensis</name>
    <name type="common">Para rubber tree</name>
    <name type="synonym">Siphonia brasiliensis</name>
    <dbReference type="NCBI Taxonomy" id="3981"/>
    <lineage>
        <taxon>Eukaryota</taxon>
        <taxon>Viridiplantae</taxon>
        <taxon>Streptophyta</taxon>
        <taxon>Embryophyta</taxon>
        <taxon>Tracheophyta</taxon>
        <taxon>Spermatophyta</taxon>
        <taxon>Magnoliopsida</taxon>
        <taxon>eudicotyledons</taxon>
        <taxon>Gunneridae</taxon>
        <taxon>Pentapetalae</taxon>
        <taxon>rosids</taxon>
        <taxon>fabids</taxon>
        <taxon>Malpighiales</taxon>
        <taxon>Euphorbiaceae</taxon>
        <taxon>Crotonoideae</taxon>
        <taxon>Micrandreae</taxon>
        <taxon>Hevea</taxon>
    </lineage>
</organism>
<dbReference type="Pfam" id="PF12796">
    <property type="entry name" value="Ank_2"/>
    <property type="match status" value="1"/>
</dbReference>
<evidence type="ECO:0000256" key="9">
    <source>
        <dbReference type="SAM" id="Phobius"/>
    </source>
</evidence>
<evidence type="ECO:0000256" key="1">
    <source>
        <dbReference type="ARBA" id="ARBA00004141"/>
    </source>
</evidence>
<sequence length="559" mass="63481">MGHNKIARKIAELCPELAGIVQERISPRNLILKENTNIVRKVLEGWPEFAWETDEDGCVPLHYACERGLLEITRLILKVEPRCANRFNKNAYTPLHFAAMNGDVLLLTEFMTMAPKSFMLLTKKAETVMHLAAKFGKCKAFVTMTETLGSNDLFRRPDLYGNTVLHLAVSASCYQLAEYIIVTAIVDVEHRNYHGHTALDLLNQARVTGETEHIRALLKSGYPYSSITSQLSSEVETSTSQNVTIGSRYASDQKFEKPPTFMTNMGNDVGNKTNNQHVINDELDETTAEADALSQSEEIQDDKYEQGSSSERTELHHQRKYLSKRHRKEQRELHRNRRNRQYDTHREGLQNARNTIILVAILIATVTFTVGLNPPGGFYQQGTLIGQSTVGRNLAFKIFAMSNSIALFTSLCIVIILVSIIPFERRKLMRLMVITHKVIWVALSFMATAFVAASWVILPNDRKTRWMLETILTIGAGSMVTVFIYLGVQLARHWLRKQKWKKQRGKKSRIVAVNKELKLQPSKTLITKQIEPYPVLFNNQSDSSNSDVESAKSFGYHTY</sequence>
<dbReference type="SUPFAM" id="SSF48403">
    <property type="entry name" value="Ankyrin repeat"/>
    <property type="match status" value="1"/>
</dbReference>
<feature type="transmembrane region" description="Helical" evidence="9">
    <location>
        <begin position="394"/>
        <end position="418"/>
    </location>
</feature>
<comment type="caution">
    <text evidence="11">The sequence shown here is derived from an EMBL/GenBank/DDBJ whole genome shotgun (WGS) entry which is preliminary data.</text>
</comment>
<dbReference type="PROSITE" id="PS50297">
    <property type="entry name" value="ANK_REP_REGION"/>
    <property type="match status" value="1"/>
</dbReference>